<organism evidence="2 3">
    <name type="scientific">Sphingomonas hengshuiensis</name>
    <dbReference type="NCBI Taxonomy" id="1609977"/>
    <lineage>
        <taxon>Bacteria</taxon>
        <taxon>Pseudomonadati</taxon>
        <taxon>Pseudomonadota</taxon>
        <taxon>Alphaproteobacteria</taxon>
        <taxon>Sphingomonadales</taxon>
        <taxon>Sphingomonadaceae</taxon>
        <taxon>Sphingomonas</taxon>
    </lineage>
</organism>
<dbReference type="Pfam" id="PF13577">
    <property type="entry name" value="SnoaL_4"/>
    <property type="match status" value="1"/>
</dbReference>
<dbReference type="EMBL" id="CP010836">
    <property type="protein sequence ID" value="AJP70677.1"/>
    <property type="molecule type" value="Genomic_DNA"/>
</dbReference>
<dbReference type="InterPro" id="IPR032710">
    <property type="entry name" value="NTF2-like_dom_sf"/>
</dbReference>
<proteinExistence type="predicted"/>
<dbReference type="InterPro" id="IPR037401">
    <property type="entry name" value="SnoaL-like"/>
</dbReference>
<feature type="domain" description="SnoaL-like" evidence="1">
    <location>
        <begin position="31"/>
        <end position="145"/>
    </location>
</feature>
<evidence type="ECO:0000313" key="2">
    <source>
        <dbReference type="EMBL" id="AJP70677.1"/>
    </source>
</evidence>
<dbReference type="SUPFAM" id="SSF54427">
    <property type="entry name" value="NTF2-like"/>
    <property type="match status" value="1"/>
</dbReference>
<sequence>MEEAARAACGGRHRGRAAVSESAAAERRAIEQDCARLIARYANLNDAGKWEAVAALYAPDGRMSRPTAPDDWIEGRAAILAAFTARPPRTTRHICSNIVIDVTGPDQAEGESAMLLFTGEGPPKVGSFHDRFVLTADGWRFAERRGTLTF</sequence>
<evidence type="ECO:0000313" key="3">
    <source>
        <dbReference type="Proteomes" id="UP000032300"/>
    </source>
</evidence>
<keyword evidence="3" id="KW-1185">Reference proteome</keyword>
<reference evidence="2 3" key="1">
    <citation type="journal article" date="2015" name="Int. J. Syst. Evol. Microbiol.">
        <title>Sphingomonas hengshuiensis sp. nov., isolated from lake wetland.</title>
        <authorList>
            <person name="Wei S."/>
            <person name="Wang T."/>
            <person name="Liu H."/>
            <person name="Zhang C."/>
            <person name="Guo J."/>
            <person name="Wang Q."/>
            <person name="Liang K."/>
            <person name="Zhang Z."/>
        </authorList>
    </citation>
    <scope>NUCLEOTIDE SEQUENCE [LARGE SCALE GENOMIC DNA]</scope>
    <source>
        <strain evidence="2 3">WHSC-8</strain>
    </source>
</reference>
<dbReference type="Gene3D" id="3.10.450.50">
    <property type="match status" value="1"/>
</dbReference>
<name>A0A7U5BEA8_9SPHN</name>
<dbReference type="CDD" id="cd00531">
    <property type="entry name" value="NTF2_like"/>
    <property type="match status" value="1"/>
</dbReference>
<dbReference type="AlphaFoldDB" id="A0A7U5BEA8"/>
<accession>A0A7U5BEA8</accession>
<protein>
    <recommendedName>
        <fullName evidence="1">SnoaL-like domain-containing protein</fullName>
    </recommendedName>
</protein>
<reference evidence="2 3" key="2">
    <citation type="submission" date="2015-02" db="EMBL/GenBank/DDBJ databases">
        <title>The complete genome of Sphingomonas hengshuiensis sp. WHSC-8 isolated from soil of Hengshui Lake.</title>
        <authorList>
            <person name="Wei S."/>
            <person name="Guo J."/>
            <person name="Su C."/>
            <person name="Wu R."/>
            <person name="Zhang Z."/>
            <person name="Liang K."/>
            <person name="Li H."/>
            <person name="Wang T."/>
            <person name="Liu H."/>
            <person name="Zhang C."/>
            <person name="Li Z."/>
            <person name="Wang Q."/>
            <person name="Meng J."/>
        </authorList>
    </citation>
    <scope>NUCLEOTIDE SEQUENCE [LARGE SCALE GENOMIC DNA]</scope>
    <source>
        <strain evidence="2 3">WHSC-8</strain>
    </source>
</reference>
<dbReference type="KEGG" id="sphi:TS85_00765"/>
<dbReference type="Proteomes" id="UP000032300">
    <property type="component" value="Chromosome"/>
</dbReference>
<evidence type="ECO:0000259" key="1">
    <source>
        <dbReference type="Pfam" id="PF13577"/>
    </source>
</evidence>
<gene>
    <name evidence="2" type="ORF">TS85_00765</name>
</gene>
<dbReference type="OrthoDB" id="981191at2"/>